<dbReference type="InterPro" id="IPR009936">
    <property type="entry name" value="DUF1468"/>
</dbReference>
<feature type="region of interest" description="Disordered" evidence="1">
    <location>
        <begin position="1"/>
        <end position="33"/>
    </location>
</feature>
<dbReference type="AlphaFoldDB" id="A0A1H5KNP5"/>
<evidence type="ECO:0000313" key="4">
    <source>
        <dbReference type="EMBL" id="SEE66405.1"/>
    </source>
</evidence>
<dbReference type="Proteomes" id="UP000181980">
    <property type="component" value="Unassembled WGS sequence"/>
</dbReference>
<name>A0A1H5KNP5_9ACTN</name>
<feature type="transmembrane region" description="Helical" evidence="2">
    <location>
        <begin position="44"/>
        <end position="66"/>
    </location>
</feature>
<feature type="transmembrane region" description="Helical" evidence="2">
    <location>
        <begin position="141"/>
        <end position="158"/>
    </location>
</feature>
<feature type="domain" description="DUF1468" evidence="3">
    <location>
        <begin position="45"/>
        <end position="188"/>
    </location>
</feature>
<proteinExistence type="predicted"/>
<keyword evidence="5" id="KW-1185">Reference proteome</keyword>
<gene>
    <name evidence="4" type="ORF">SAMN04488561_2170</name>
</gene>
<evidence type="ECO:0000259" key="3">
    <source>
        <dbReference type="Pfam" id="PF07331"/>
    </source>
</evidence>
<sequence>MTVPATDGPAPAASGTGLPGPPDSGGRLGGPGPGRSLLGRAEEYVIGALIAGLGVFVLADTATIAVPGSSNAMGPRTFPYVVGAVLVGAGIAVLVATARGRVGAAEDGEDVDPNAGTDWRTVVQLVAVFLVHTWLIERAGWPLAIAVLFAGAAWTLGARPWWRPVVAGIVLALVLQVVFGTGLGLSLPAGWLEGVPLIDG</sequence>
<protein>
    <submittedName>
        <fullName evidence="4">Putative tricarboxylic transport membrane protein</fullName>
    </submittedName>
</protein>
<accession>A0A1H5KNP5</accession>
<dbReference type="STRING" id="561176.SAMN04488561_2170"/>
<evidence type="ECO:0000313" key="5">
    <source>
        <dbReference type="Proteomes" id="UP000181980"/>
    </source>
</evidence>
<evidence type="ECO:0000256" key="1">
    <source>
        <dbReference type="SAM" id="MobiDB-lite"/>
    </source>
</evidence>
<reference evidence="5" key="1">
    <citation type="submission" date="2016-10" db="EMBL/GenBank/DDBJ databases">
        <authorList>
            <person name="Varghese N."/>
            <person name="Submissions S."/>
        </authorList>
    </citation>
    <scope>NUCLEOTIDE SEQUENCE [LARGE SCALE GENOMIC DNA]</scope>
    <source>
        <strain evidence="5">DSM 45237</strain>
    </source>
</reference>
<feature type="transmembrane region" description="Helical" evidence="2">
    <location>
        <begin position="78"/>
        <end position="98"/>
    </location>
</feature>
<keyword evidence="2" id="KW-0472">Membrane</keyword>
<dbReference type="EMBL" id="FNUC01000003">
    <property type="protein sequence ID" value="SEE66405.1"/>
    <property type="molecule type" value="Genomic_DNA"/>
</dbReference>
<dbReference type="Pfam" id="PF07331">
    <property type="entry name" value="TctB"/>
    <property type="match status" value="1"/>
</dbReference>
<keyword evidence="2" id="KW-0812">Transmembrane</keyword>
<evidence type="ECO:0000256" key="2">
    <source>
        <dbReference type="SAM" id="Phobius"/>
    </source>
</evidence>
<feature type="transmembrane region" description="Helical" evidence="2">
    <location>
        <begin position="165"/>
        <end position="187"/>
    </location>
</feature>
<organism evidence="4 5">
    <name type="scientific">Jiangella alba</name>
    <dbReference type="NCBI Taxonomy" id="561176"/>
    <lineage>
        <taxon>Bacteria</taxon>
        <taxon>Bacillati</taxon>
        <taxon>Actinomycetota</taxon>
        <taxon>Actinomycetes</taxon>
        <taxon>Jiangellales</taxon>
        <taxon>Jiangellaceae</taxon>
        <taxon>Jiangella</taxon>
    </lineage>
</organism>
<keyword evidence="2" id="KW-1133">Transmembrane helix</keyword>